<accession>A0A286DGP7</accession>
<evidence type="ECO:0008006" key="5">
    <source>
        <dbReference type="Google" id="ProtNLM"/>
    </source>
</evidence>
<dbReference type="EMBL" id="OCND01000017">
    <property type="protein sequence ID" value="SOD57801.1"/>
    <property type="molecule type" value="Genomic_DNA"/>
</dbReference>
<proteinExistence type="predicted"/>
<gene>
    <name evidence="3" type="ORF">SAMN06296416_11722</name>
</gene>
<feature type="region of interest" description="Disordered" evidence="1">
    <location>
        <begin position="111"/>
        <end position="144"/>
    </location>
</feature>
<dbReference type="InterPro" id="IPR021455">
    <property type="entry name" value="DUF3106"/>
</dbReference>
<keyword evidence="2" id="KW-0732">Signal</keyword>
<evidence type="ECO:0000313" key="4">
    <source>
        <dbReference type="Proteomes" id="UP000219374"/>
    </source>
</evidence>
<dbReference type="Proteomes" id="UP000219374">
    <property type="component" value="Unassembled WGS sequence"/>
</dbReference>
<dbReference type="AlphaFoldDB" id="A0A286DGP7"/>
<protein>
    <recommendedName>
        <fullName evidence="5">DUF3106 domain-containing protein</fullName>
    </recommendedName>
</protein>
<reference evidence="3 4" key="1">
    <citation type="submission" date="2017-09" db="EMBL/GenBank/DDBJ databases">
        <authorList>
            <person name="Ehlers B."/>
            <person name="Leendertz F.H."/>
        </authorList>
    </citation>
    <scope>NUCLEOTIDE SEQUENCE [LARGE SCALE GENOMIC DNA]</scope>
    <source>
        <strain evidence="3 4">CGMCC 1.10978</strain>
    </source>
</reference>
<name>A0A286DGP7_9GAMM</name>
<evidence type="ECO:0000313" key="3">
    <source>
        <dbReference type="EMBL" id="SOD57801.1"/>
    </source>
</evidence>
<dbReference type="OrthoDB" id="5797406at2"/>
<evidence type="ECO:0000256" key="2">
    <source>
        <dbReference type="SAM" id="SignalP"/>
    </source>
</evidence>
<feature type="region of interest" description="Disordered" evidence="1">
    <location>
        <begin position="65"/>
        <end position="90"/>
    </location>
</feature>
<keyword evidence="4" id="KW-1185">Reference proteome</keyword>
<feature type="signal peptide" evidence="2">
    <location>
        <begin position="1"/>
        <end position="20"/>
    </location>
</feature>
<feature type="chain" id="PRO_5013058182" description="DUF3106 domain-containing protein" evidence="2">
    <location>
        <begin position="21"/>
        <end position="144"/>
    </location>
</feature>
<dbReference type="RefSeq" id="WP_097123722.1">
    <property type="nucleotide sequence ID" value="NZ_OCND01000017.1"/>
</dbReference>
<organism evidence="3 4">
    <name type="scientific">Pseudoxanthomonas wuyuanensis</name>
    <dbReference type="NCBI Taxonomy" id="1073196"/>
    <lineage>
        <taxon>Bacteria</taxon>
        <taxon>Pseudomonadati</taxon>
        <taxon>Pseudomonadota</taxon>
        <taxon>Gammaproteobacteria</taxon>
        <taxon>Lysobacterales</taxon>
        <taxon>Lysobacteraceae</taxon>
        <taxon>Pseudoxanthomonas</taxon>
    </lineage>
</organism>
<dbReference type="Pfam" id="PF11304">
    <property type="entry name" value="DUF3106"/>
    <property type="match status" value="1"/>
</dbReference>
<evidence type="ECO:0000256" key="1">
    <source>
        <dbReference type="SAM" id="MobiDB-lite"/>
    </source>
</evidence>
<sequence length="144" mass="17192">MKIRFPLMLLGLLAASQAFAQSPTATALPEWDKLTPAQRETLLAPIRDRWNSEPEAREHMLEHAQRWQRMTPEQRKQARRGVKRFERMNPEQREQARVLYRHMAELPAEQRKQLQEQWRQMTPEQRRAWILKNAPDQPPPEAKP</sequence>